<evidence type="ECO:0000256" key="5">
    <source>
        <dbReference type="ARBA" id="ARBA00022679"/>
    </source>
</evidence>
<dbReference type="InterPro" id="IPR002178">
    <property type="entry name" value="PTS_EIIA_type-2_dom"/>
</dbReference>
<evidence type="ECO:0000259" key="7">
    <source>
        <dbReference type="PROSITE" id="PS51094"/>
    </source>
</evidence>
<dbReference type="PROSITE" id="PS51094">
    <property type="entry name" value="PTS_EIIA_TYPE_2"/>
    <property type="match status" value="1"/>
</dbReference>
<evidence type="ECO:0000256" key="4">
    <source>
        <dbReference type="ARBA" id="ARBA00022597"/>
    </source>
</evidence>
<dbReference type="NCBIfam" id="TIGR00848">
    <property type="entry name" value="fruA"/>
    <property type="match status" value="1"/>
</dbReference>
<dbReference type="InterPro" id="IPR016152">
    <property type="entry name" value="PTrfase/Anion_transptr"/>
</dbReference>
<dbReference type="RefSeq" id="WP_207598677.1">
    <property type="nucleotide sequence ID" value="NZ_JAFNJU010000002.1"/>
</dbReference>
<keyword evidence="2" id="KW-0813">Transport</keyword>
<reference evidence="8" key="1">
    <citation type="submission" date="2021-03" db="EMBL/GenBank/DDBJ databases">
        <title>Proteiniclasticum marinus sp. nov., isolated from tidal flat sediment.</title>
        <authorList>
            <person name="Namirimu T."/>
            <person name="Yang J.-A."/>
            <person name="Yang S.-H."/>
            <person name="Kim Y.-J."/>
            <person name="Kwon K.K."/>
        </authorList>
    </citation>
    <scope>NUCLEOTIDE SEQUENCE</scope>
    <source>
        <strain evidence="8">SCR006</strain>
    </source>
</reference>
<dbReference type="CDD" id="cd00211">
    <property type="entry name" value="PTS_IIA_fru"/>
    <property type="match status" value="1"/>
</dbReference>
<protein>
    <submittedName>
        <fullName evidence="8">PTS sugar transporter subunit IIA</fullName>
    </submittedName>
</protein>
<dbReference type="PANTHER" id="PTHR47738">
    <property type="entry name" value="PTS SYSTEM FRUCTOSE-LIKE EIIA COMPONENT-RELATED"/>
    <property type="match status" value="1"/>
</dbReference>
<comment type="subcellular location">
    <subcellularLocation>
        <location evidence="1">Cytoplasm</location>
    </subcellularLocation>
</comment>
<keyword evidence="3" id="KW-0597">Phosphoprotein</keyword>
<dbReference type="Pfam" id="PF00359">
    <property type="entry name" value="PTS_EIIA_2"/>
    <property type="match status" value="1"/>
</dbReference>
<evidence type="ECO:0000313" key="9">
    <source>
        <dbReference type="Proteomes" id="UP000664218"/>
    </source>
</evidence>
<comment type="caution">
    <text evidence="8">The sequence shown here is derived from an EMBL/GenBank/DDBJ whole genome shotgun (WGS) entry which is preliminary data.</text>
</comment>
<evidence type="ECO:0000256" key="3">
    <source>
        <dbReference type="ARBA" id="ARBA00022553"/>
    </source>
</evidence>
<organism evidence="8 9">
    <name type="scientific">Proteiniclasticum aestuarii</name>
    <dbReference type="NCBI Taxonomy" id="2817862"/>
    <lineage>
        <taxon>Bacteria</taxon>
        <taxon>Bacillati</taxon>
        <taxon>Bacillota</taxon>
        <taxon>Clostridia</taxon>
        <taxon>Eubacteriales</taxon>
        <taxon>Clostridiaceae</taxon>
        <taxon>Proteiniclasticum</taxon>
    </lineage>
</organism>
<feature type="domain" description="PTS EIIA type-2" evidence="7">
    <location>
        <begin position="2"/>
        <end position="147"/>
    </location>
</feature>
<dbReference type="Gene3D" id="3.40.930.10">
    <property type="entry name" value="Mannitol-specific EII, Chain A"/>
    <property type="match status" value="1"/>
</dbReference>
<keyword evidence="9" id="KW-1185">Reference proteome</keyword>
<name>A0A939H9H2_9CLOT</name>
<keyword evidence="6" id="KW-0598">Phosphotransferase system</keyword>
<dbReference type="InterPro" id="IPR004715">
    <property type="entry name" value="PTS_IIA_fruc"/>
</dbReference>
<dbReference type="AlphaFoldDB" id="A0A939H9H2"/>
<dbReference type="GO" id="GO:0005737">
    <property type="term" value="C:cytoplasm"/>
    <property type="evidence" value="ECO:0007669"/>
    <property type="project" value="UniProtKB-SubCell"/>
</dbReference>
<evidence type="ECO:0000256" key="6">
    <source>
        <dbReference type="ARBA" id="ARBA00022683"/>
    </source>
</evidence>
<evidence type="ECO:0000256" key="2">
    <source>
        <dbReference type="ARBA" id="ARBA00022448"/>
    </source>
</evidence>
<keyword evidence="4 8" id="KW-0762">Sugar transport</keyword>
<dbReference type="Proteomes" id="UP000664218">
    <property type="component" value="Unassembled WGS sequence"/>
</dbReference>
<dbReference type="PANTHER" id="PTHR47738:SF2">
    <property type="entry name" value="PTS SYSTEM FRUCTOSE-LIKE EIIA COMPONENT"/>
    <property type="match status" value="1"/>
</dbReference>
<evidence type="ECO:0000256" key="1">
    <source>
        <dbReference type="ARBA" id="ARBA00004496"/>
    </source>
</evidence>
<keyword evidence="5" id="KW-0808">Transferase</keyword>
<dbReference type="FunFam" id="3.40.930.10:FF:000009">
    <property type="entry name" value="PTS system, fructose specific IIABC component"/>
    <property type="match status" value="1"/>
</dbReference>
<proteinExistence type="predicted"/>
<gene>
    <name evidence="8" type="ORF">J3A84_03765</name>
</gene>
<dbReference type="GO" id="GO:0016020">
    <property type="term" value="C:membrane"/>
    <property type="evidence" value="ECO:0007669"/>
    <property type="project" value="InterPro"/>
</dbReference>
<dbReference type="GO" id="GO:0008982">
    <property type="term" value="F:protein-N(PI)-phosphohistidine-sugar phosphotransferase activity"/>
    <property type="evidence" value="ECO:0007669"/>
    <property type="project" value="InterPro"/>
</dbReference>
<dbReference type="EMBL" id="JAFNJU010000002">
    <property type="protein sequence ID" value="MBO1264160.1"/>
    <property type="molecule type" value="Genomic_DNA"/>
</dbReference>
<dbReference type="SUPFAM" id="SSF55804">
    <property type="entry name" value="Phoshotransferase/anion transport protein"/>
    <property type="match status" value="1"/>
</dbReference>
<evidence type="ECO:0000313" key="8">
    <source>
        <dbReference type="EMBL" id="MBO1264160.1"/>
    </source>
</evidence>
<dbReference type="InterPro" id="IPR051541">
    <property type="entry name" value="PTS_SugarTrans_NitroReg"/>
</dbReference>
<dbReference type="GO" id="GO:0009401">
    <property type="term" value="P:phosphoenolpyruvate-dependent sugar phosphotransferase system"/>
    <property type="evidence" value="ECO:0007669"/>
    <property type="project" value="UniProtKB-KW"/>
</dbReference>
<accession>A0A939H9H2</accession>
<sequence length="151" mass="16884">MELITRELVAFPMEAQTKMEALSLLSDALWREKRISSKELFMEDVLKREKEFTTGFGGGFAIPHGKSDAVLTPSIAVGRSSHPLDWDAMDEKPVFLVFLLAVPEAHAGDTHLRILAKLAENLMDDEIREELLALESSEALYHYTSRILGGI</sequence>